<dbReference type="PANTHER" id="PTHR45721">
    <property type="entry name" value="LAMIN DM0-RELATED"/>
    <property type="match status" value="1"/>
</dbReference>
<evidence type="ECO:0000313" key="4">
    <source>
        <dbReference type="EMBL" id="CAF0769013.1"/>
    </source>
</evidence>
<comment type="caution">
    <text evidence="5">The sequence shown here is derived from an EMBL/GenBank/DDBJ whole genome shotgun (WGS) entry which is preliminary data.</text>
</comment>
<dbReference type="EMBL" id="CAJNOQ010000671">
    <property type="protein sequence ID" value="CAF0826703.1"/>
    <property type="molecule type" value="Genomic_DNA"/>
</dbReference>
<dbReference type="GO" id="GO:0005652">
    <property type="term" value="C:nuclear lamina"/>
    <property type="evidence" value="ECO:0007669"/>
    <property type="project" value="TreeGrafter"/>
</dbReference>
<evidence type="ECO:0000313" key="6">
    <source>
        <dbReference type="EMBL" id="CAF3549625.1"/>
    </source>
</evidence>
<dbReference type="Proteomes" id="UP000681722">
    <property type="component" value="Unassembled WGS sequence"/>
</dbReference>
<dbReference type="GO" id="GO:0051664">
    <property type="term" value="P:nuclear pore localization"/>
    <property type="evidence" value="ECO:0007669"/>
    <property type="project" value="TreeGrafter"/>
</dbReference>
<protein>
    <submittedName>
        <fullName evidence="5">Uncharacterized protein</fullName>
    </submittedName>
</protein>
<feature type="compositionally biased region" description="Polar residues" evidence="3">
    <location>
        <begin position="497"/>
        <end position="510"/>
    </location>
</feature>
<name>A0A813UHN5_9BILA</name>
<dbReference type="EMBL" id="CAJOBC010000671">
    <property type="protein sequence ID" value="CAF3613567.1"/>
    <property type="molecule type" value="Genomic_DNA"/>
</dbReference>
<evidence type="ECO:0000256" key="3">
    <source>
        <dbReference type="SAM" id="MobiDB-lite"/>
    </source>
</evidence>
<dbReference type="Proteomes" id="UP000682733">
    <property type="component" value="Unassembled WGS sequence"/>
</dbReference>
<dbReference type="GO" id="GO:0031507">
    <property type="term" value="P:heterochromatin formation"/>
    <property type="evidence" value="ECO:0007669"/>
    <property type="project" value="TreeGrafter"/>
</dbReference>
<dbReference type="EMBL" id="CAJNOK010000684">
    <property type="protein sequence ID" value="CAF0769013.1"/>
    <property type="molecule type" value="Genomic_DNA"/>
</dbReference>
<dbReference type="SUPFAM" id="SSF64593">
    <property type="entry name" value="Intermediate filament protein, coiled coil region"/>
    <property type="match status" value="1"/>
</dbReference>
<proteinExistence type="predicted"/>
<evidence type="ECO:0000313" key="5">
    <source>
        <dbReference type="EMBL" id="CAF0826703.1"/>
    </source>
</evidence>
<keyword evidence="8" id="KW-1185">Reference proteome</keyword>
<feature type="region of interest" description="Disordered" evidence="3">
    <location>
        <begin position="493"/>
        <end position="516"/>
    </location>
</feature>
<dbReference type="OrthoDB" id="10034546at2759"/>
<keyword evidence="1 2" id="KW-0175">Coiled coil</keyword>
<dbReference type="GO" id="GO:0007097">
    <property type="term" value="P:nuclear migration"/>
    <property type="evidence" value="ECO:0007669"/>
    <property type="project" value="TreeGrafter"/>
</dbReference>
<dbReference type="Proteomes" id="UP000663829">
    <property type="component" value="Unassembled WGS sequence"/>
</dbReference>
<gene>
    <name evidence="5" type="ORF">GPM918_LOCUS4836</name>
    <name evidence="4" type="ORF">OVA965_LOCUS2978</name>
    <name evidence="7" type="ORF">SRO942_LOCUS4837</name>
    <name evidence="6" type="ORF">TMI583_LOCUS2977</name>
</gene>
<dbReference type="Proteomes" id="UP000677228">
    <property type="component" value="Unassembled WGS sequence"/>
</dbReference>
<dbReference type="PANTHER" id="PTHR45721:SF12">
    <property type="entry name" value="INTERMEDIATE FILAMENT PROTEIN IFA-1"/>
    <property type="match status" value="1"/>
</dbReference>
<organism evidence="5 8">
    <name type="scientific">Didymodactylos carnosus</name>
    <dbReference type="NCBI Taxonomy" id="1234261"/>
    <lineage>
        <taxon>Eukaryota</taxon>
        <taxon>Metazoa</taxon>
        <taxon>Spiralia</taxon>
        <taxon>Gnathifera</taxon>
        <taxon>Rotifera</taxon>
        <taxon>Eurotatoria</taxon>
        <taxon>Bdelloidea</taxon>
        <taxon>Philodinida</taxon>
        <taxon>Philodinidae</taxon>
        <taxon>Didymodactylos</taxon>
    </lineage>
</organism>
<evidence type="ECO:0000256" key="1">
    <source>
        <dbReference type="ARBA" id="ARBA00023054"/>
    </source>
</evidence>
<dbReference type="GO" id="GO:0005200">
    <property type="term" value="F:structural constituent of cytoskeleton"/>
    <property type="evidence" value="ECO:0007669"/>
    <property type="project" value="TreeGrafter"/>
</dbReference>
<sequence>MTDSVSQSYCSNIRPRLPISSGHSRSHSADRCALVLPHQQLSLSAYRIGIDYLLPICLQNEKTELKKLNETFLSYIERLRLFESFNECLSHQAHHIQQSKQRSSEIYAQYTKEYDDETKSKLEYIQRQTQDNEEKYSNLEKVIDSTKQRHDHLLTERDQNRSIIKELQRKYCDLECQTKLLKFELENVNYDKDNYRKQLSDLEAIRKQLTQRIQQEQEQYLLLKLDVDELELEKEIIVQAHEADTQTAQVQCDNLLYDLINMFRLDSSTSRQTLASKLLGECRDEYRTKDGDMRADFQRRYTQVYNEYVTKQQQGQQLDVTRDEMEKHRLNQELSTLQEKKLEFQDNVHSIKHRIDLLIKILGNEEHRQIATQECQEQEIGKLKEKIKQYELALDTGTGVNNSGQSQLTLDHEVKKYRELLEGTTHQHGLKQIISSAWLKGIIPLHSPVCPRSPTVSVNNLIYHEGSSSQIDLTIPANNSDNINDGQEIIRSRHTSGDSQSYDTAVTATSDTDKKNKSFEQEPFDFANVQENQTLPFTINTSSSNDGQVQQQPFFDIEQINDVKCDAQSAEVPKQSPPVTPVTESPTVSPSTTEGITSAASSNEEQGNFWRRGRGSTSHRGFSASGKRRGK</sequence>
<accession>A0A813UHN5</accession>
<feature type="compositionally biased region" description="Polar residues" evidence="3">
    <location>
        <begin position="595"/>
        <end position="606"/>
    </location>
</feature>
<dbReference type="GO" id="GO:0090435">
    <property type="term" value="P:protein localization to nuclear envelope"/>
    <property type="evidence" value="ECO:0007669"/>
    <property type="project" value="TreeGrafter"/>
</dbReference>
<evidence type="ECO:0000313" key="8">
    <source>
        <dbReference type="Proteomes" id="UP000663829"/>
    </source>
</evidence>
<evidence type="ECO:0000256" key="2">
    <source>
        <dbReference type="SAM" id="Coils"/>
    </source>
</evidence>
<dbReference type="EMBL" id="CAJOBA010000684">
    <property type="protein sequence ID" value="CAF3549625.1"/>
    <property type="molecule type" value="Genomic_DNA"/>
</dbReference>
<feature type="coiled-coil region" evidence="2">
    <location>
        <begin position="185"/>
        <end position="233"/>
    </location>
</feature>
<feature type="region of interest" description="Disordered" evidence="3">
    <location>
        <begin position="567"/>
        <end position="631"/>
    </location>
</feature>
<reference evidence="5" key="1">
    <citation type="submission" date="2021-02" db="EMBL/GenBank/DDBJ databases">
        <authorList>
            <person name="Nowell W R."/>
        </authorList>
    </citation>
    <scope>NUCLEOTIDE SEQUENCE</scope>
</reference>
<evidence type="ECO:0000313" key="7">
    <source>
        <dbReference type="EMBL" id="CAF3613567.1"/>
    </source>
</evidence>
<feature type="compositionally biased region" description="Low complexity" evidence="3">
    <location>
        <begin position="581"/>
        <end position="594"/>
    </location>
</feature>
<dbReference type="GO" id="GO:0006998">
    <property type="term" value="P:nuclear envelope organization"/>
    <property type="evidence" value="ECO:0007669"/>
    <property type="project" value="TreeGrafter"/>
</dbReference>
<dbReference type="AlphaFoldDB" id="A0A813UHN5"/>
<feature type="coiled-coil region" evidence="2">
    <location>
        <begin position="320"/>
        <end position="347"/>
    </location>
</feature>